<feature type="signal peptide" evidence="2">
    <location>
        <begin position="1"/>
        <end position="17"/>
    </location>
</feature>
<feature type="chain" id="PRO_5007828502" evidence="2">
    <location>
        <begin position="18"/>
        <end position="469"/>
    </location>
</feature>
<feature type="region of interest" description="Disordered" evidence="1">
    <location>
        <begin position="448"/>
        <end position="469"/>
    </location>
</feature>
<feature type="region of interest" description="Disordered" evidence="1">
    <location>
        <begin position="399"/>
        <end position="423"/>
    </location>
</feature>
<evidence type="ECO:0000313" key="4">
    <source>
        <dbReference type="Proteomes" id="UP000076584"/>
    </source>
</evidence>
<name>A0A161WFD2_COLIC</name>
<dbReference type="EMBL" id="LFIW01000874">
    <property type="protein sequence ID" value="KZL84463.1"/>
    <property type="molecule type" value="Genomic_DNA"/>
</dbReference>
<comment type="caution">
    <text evidence="3">The sequence shown here is derived from an EMBL/GenBank/DDBJ whole genome shotgun (WGS) entry which is preliminary data.</text>
</comment>
<feature type="compositionally biased region" description="Gly residues" evidence="1">
    <location>
        <begin position="448"/>
        <end position="457"/>
    </location>
</feature>
<dbReference type="AlphaFoldDB" id="A0A161WFD2"/>
<dbReference type="Proteomes" id="UP000076584">
    <property type="component" value="Unassembled WGS sequence"/>
</dbReference>
<feature type="compositionally biased region" description="Basic and acidic residues" evidence="1">
    <location>
        <begin position="459"/>
        <end position="469"/>
    </location>
</feature>
<gene>
    <name evidence="3" type="ORF">CI238_03548</name>
</gene>
<feature type="non-terminal residue" evidence="3">
    <location>
        <position position="1"/>
    </location>
</feature>
<organism evidence="3 4">
    <name type="scientific">Colletotrichum incanum</name>
    <name type="common">Soybean anthracnose fungus</name>
    <dbReference type="NCBI Taxonomy" id="1573173"/>
    <lineage>
        <taxon>Eukaryota</taxon>
        <taxon>Fungi</taxon>
        <taxon>Dikarya</taxon>
        <taxon>Ascomycota</taxon>
        <taxon>Pezizomycotina</taxon>
        <taxon>Sordariomycetes</taxon>
        <taxon>Hypocreomycetidae</taxon>
        <taxon>Glomerellales</taxon>
        <taxon>Glomerellaceae</taxon>
        <taxon>Colletotrichum</taxon>
        <taxon>Colletotrichum spaethianum species complex</taxon>
    </lineage>
</organism>
<keyword evidence="2" id="KW-0732">Signal</keyword>
<evidence type="ECO:0000256" key="1">
    <source>
        <dbReference type="SAM" id="MobiDB-lite"/>
    </source>
</evidence>
<reference evidence="3 4" key="1">
    <citation type="submission" date="2015-06" db="EMBL/GenBank/DDBJ databases">
        <title>Survival trade-offs in plant roots during colonization by closely related pathogenic and mutualistic fungi.</title>
        <authorList>
            <person name="Hacquard S."/>
            <person name="Kracher B."/>
            <person name="Hiruma K."/>
            <person name="Weinman A."/>
            <person name="Muench P."/>
            <person name="Garrido Oter R."/>
            <person name="Ver Loren van Themaat E."/>
            <person name="Dallerey J.-F."/>
            <person name="Damm U."/>
            <person name="Henrissat B."/>
            <person name="Lespinet O."/>
            <person name="Thon M."/>
            <person name="Kemen E."/>
            <person name="McHardy A.C."/>
            <person name="Schulze-Lefert P."/>
            <person name="O'Connell R.J."/>
        </authorList>
    </citation>
    <scope>NUCLEOTIDE SEQUENCE [LARGE SCALE GENOMIC DNA]</scope>
    <source>
        <strain evidence="3 4">MAFF 238704</strain>
    </source>
</reference>
<keyword evidence="4" id="KW-1185">Reference proteome</keyword>
<protein>
    <submittedName>
        <fullName evidence="3">Uncharacterized protein</fullName>
    </submittedName>
</protein>
<evidence type="ECO:0000256" key="2">
    <source>
        <dbReference type="SAM" id="SignalP"/>
    </source>
</evidence>
<evidence type="ECO:0000313" key="3">
    <source>
        <dbReference type="EMBL" id="KZL84463.1"/>
    </source>
</evidence>
<sequence>LVLREGYILVLLVHVSCDFYNVYTCGILYDLRRDGPDGSLDKLHHTVNDAVPRCLGRDLATGQPVEPQQSRHALVLHLADCLSPRAPAVVKDNLERALLVAAQQQLLLLLHLAPVEQPLELLHRLAKRLVAVRLLVGRRPRRDGPHEAVAQVREVGVADWHDAERAAAADLLQERRPRLLALGRVQQLRLQAVALRGHESRRDRVDLLGEVVLQLGDVGSGDVVAHHVHLDAQEADGADAEADEGVLDAVGVHDGGGDGGGRVAVGLTEGEVDGPGEAGHRLVARGHELPALLVMDDDLALAAGLGREGLGRHRRVELEAGAVVVAARAAAVAVFDGLALLLGGERLAQLVGRVYKGDDAREGAGGEEVGAVAVVAGAGLAELVDVEPFDGPRWRGALAREDGAPRGSDGGLLHTPGQSPESAWTEHWELREGGVEFACRGGGYGGAGGAGGAGAGGDLRVEEDGRGVG</sequence>
<accession>A0A161WFD2</accession>
<proteinExistence type="predicted"/>